<evidence type="ECO:0000256" key="6">
    <source>
        <dbReference type="SAM" id="Phobius"/>
    </source>
</evidence>
<dbReference type="Pfam" id="PF03739">
    <property type="entry name" value="LptF_LptG"/>
    <property type="match status" value="1"/>
</dbReference>
<evidence type="ECO:0000256" key="4">
    <source>
        <dbReference type="ARBA" id="ARBA00022989"/>
    </source>
</evidence>
<dbReference type="InterPro" id="IPR030923">
    <property type="entry name" value="LptG"/>
</dbReference>
<dbReference type="AlphaFoldDB" id="E6QPX9"/>
<reference evidence="7" key="1">
    <citation type="submission" date="2009-10" db="EMBL/GenBank/DDBJ databases">
        <title>Diversity of trophic interactions inside an arsenic-rich microbial ecosystem.</title>
        <authorList>
            <person name="Bertin P.N."/>
            <person name="Heinrich-Salmeron A."/>
            <person name="Pelletier E."/>
            <person name="Goulhen-Chollet F."/>
            <person name="Arsene-Ploetze F."/>
            <person name="Gallien S."/>
            <person name="Calteau A."/>
            <person name="Vallenet D."/>
            <person name="Casiot C."/>
            <person name="Chane-Woon-Ming B."/>
            <person name="Giloteaux L."/>
            <person name="Barakat M."/>
            <person name="Bonnefoy V."/>
            <person name="Bruneel O."/>
            <person name="Chandler M."/>
            <person name="Cleiss J."/>
            <person name="Duran R."/>
            <person name="Elbaz-Poulichet F."/>
            <person name="Fonknechten N."/>
            <person name="Lauga B."/>
            <person name="Mornico D."/>
            <person name="Ortet P."/>
            <person name="Schaeffer C."/>
            <person name="Siguier P."/>
            <person name="Alexander Thil Smith A."/>
            <person name="Van Dorsselaer A."/>
            <person name="Weissenbach J."/>
            <person name="Medigue C."/>
            <person name="Le Paslier D."/>
        </authorList>
    </citation>
    <scope>NUCLEOTIDE SEQUENCE</scope>
</reference>
<comment type="subcellular location">
    <subcellularLocation>
        <location evidence="1">Cell membrane</location>
        <topology evidence="1">Multi-pass membrane protein</topology>
    </subcellularLocation>
</comment>
<dbReference type="PANTHER" id="PTHR33529:SF2">
    <property type="entry name" value="LIPOPOLYSACCHARIDE EXPORT SYSTEM PERMEASE PROTEIN LPTG"/>
    <property type="match status" value="1"/>
</dbReference>
<feature type="transmembrane region" description="Helical" evidence="6">
    <location>
        <begin position="330"/>
        <end position="352"/>
    </location>
</feature>
<accession>E6QPX9</accession>
<feature type="transmembrane region" description="Helical" evidence="6">
    <location>
        <begin position="274"/>
        <end position="292"/>
    </location>
</feature>
<evidence type="ECO:0000313" key="7">
    <source>
        <dbReference type="EMBL" id="CBI09300.1"/>
    </source>
</evidence>
<dbReference type="InterPro" id="IPR005495">
    <property type="entry name" value="LptG/LptF_permease"/>
</dbReference>
<dbReference type="NCBIfam" id="TIGR04408">
    <property type="entry name" value="LptG_lptG"/>
    <property type="match status" value="1"/>
</dbReference>
<evidence type="ECO:0000256" key="2">
    <source>
        <dbReference type="ARBA" id="ARBA00022475"/>
    </source>
</evidence>
<keyword evidence="4 6" id="KW-1133">Transmembrane helix</keyword>
<sequence length="356" mass="40078">MRIIVRYLATEVISASLFVFAALATLFALFDLINEMDLLGNGNYGFINILWYVLLNVPGHLYELLPVAALIGSLLALSRLVANSEFSVMLASGLSMRRIAGYMMLIGLVFTLITMVFGEIIAPATDRYAEQMKLKATHQLVAQAFRSGLWIRDHNQFINVREVTPEGQLRGVNVYAFDDKFHLLHILTAASGRFLHDNLWQLRHIDETDFGPQSIQVQHLPQEQWQSVLTPSIMNVLLLAPEKMSAHDLWLYVVHLRDNHQPSERYEIALWGKLVYPLAAPIMLLLTVPFAWHRPRAGSVGTRAFMGIMVGLSFNLSNRLFAYVGLLNGWSAGVSVLLPSLIFLLLGWVLLLRAEI</sequence>
<feature type="transmembrane region" description="Helical" evidence="6">
    <location>
        <begin position="99"/>
        <end position="122"/>
    </location>
</feature>
<dbReference type="GO" id="GO:0043190">
    <property type="term" value="C:ATP-binding cassette (ABC) transporter complex"/>
    <property type="evidence" value="ECO:0007669"/>
    <property type="project" value="InterPro"/>
</dbReference>
<feature type="transmembrane region" description="Helical" evidence="6">
    <location>
        <begin position="12"/>
        <end position="30"/>
    </location>
</feature>
<gene>
    <name evidence="7" type="ORF">CARN7_0025</name>
</gene>
<keyword evidence="5 6" id="KW-0472">Membrane</keyword>
<feature type="transmembrane region" description="Helical" evidence="6">
    <location>
        <begin position="50"/>
        <end position="78"/>
    </location>
</feature>
<dbReference type="GO" id="GO:0055085">
    <property type="term" value="P:transmembrane transport"/>
    <property type="evidence" value="ECO:0007669"/>
    <property type="project" value="InterPro"/>
</dbReference>
<comment type="caution">
    <text evidence="7">The sequence shown here is derived from an EMBL/GenBank/DDBJ whole genome shotgun (WGS) entry which is preliminary data.</text>
</comment>
<name>E6QPX9_9ZZZZ</name>
<keyword evidence="2" id="KW-1003">Cell membrane</keyword>
<organism evidence="7">
    <name type="scientific">mine drainage metagenome</name>
    <dbReference type="NCBI Taxonomy" id="410659"/>
    <lineage>
        <taxon>unclassified sequences</taxon>
        <taxon>metagenomes</taxon>
        <taxon>ecological metagenomes</taxon>
    </lineage>
</organism>
<keyword evidence="3 6" id="KW-0812">Transmembrane</keyword>
<evidence type="ECO:0000256" key="3">
    <source>
        <dbReference type="ARBA" id="ARBA00022692"/>
    </source>
</evidence>
<evidence type="ECO:0000256" key="1">
    <source>
        <dbReference type="ARBA" id="ARBA00004651"/>
    </source>
</evidence>
<dbReference type="GO" id="GO:0015920">
    <property type="term" value="P:lipopolysaccharide transport"/>
    <property type="evidence" value="ECO:0007669"/>
    <property type="project" value="TreeGrafter"/>
</dbReference>
<dbReference type="EMBL" id="CABR01000025">
    <property type="protein sequence ID" value="CBI09300.1"/>
    <property type="molecule type" value="Genomic_DNA"/>
</dbReference>
<protein>
    <submittedName>
        <fullName evidence="7">Putative permease</fullName>
    </submittedName>
</protein>
<dbReference type="PANTHER" id="PTHR33529">
    <property type="entry name" value="SLR0882 PROTEIN-RELATED"/>
    <property type="match status" value="1"/>
</dbReference>
<evidence type="ECO:0000256" key="5">
    <source>
        <dbReference type="ARBA" id="ARBA00023136"/>
    </source>
</evidence>
<proteinExistence type="predicted"/>